<sequence length="284" mass="31295">MNLDSQGNIIRNPRHTVHTLDDLDISNTWFGSRNRSSSNPPEVDDAKDSLVNRPRAGTIETSSPDAPNTNTHTERKIVIINAAKKMEEKKPKDVLTIQQTKLKEPDRPKVIIQPAKPKEEEKPKVIIQQAKYKDEPKKGFINDSKPLPKQTFSRPAEPKKKIVLVENTAAEPTVKPKDVKPTRDILIIENSTTSAPAPTAAAAATTATVTASTTTPHNPDTEQSRPGYSKFAAHAAIPKAKVPRSGHSEVQIRHLYSPREDELLATRESTSVSKLRSMFGGNKS</sequence>
<dbReference type="RefSeq" id="XP_006818518.1">
    <property type="nucleotide sequence ID" value="XM_006818455.1"/>
</dbReference>
<feature type="region of interest" description="Disordered" evidence="1">
    <location>
        <begin position="207"/>
        <end position="229"/>
    </location>
</feature>
<organism evidence="2 3">
    <name type="scientific">Saccoglossus kowalevskii</name>
    <name type="common">Acorn worm</name>
    <dbReference type="NCBI Taxonomy" id="10224"/>
    <lineage>
        <taxon>Eukaryota</taxon>
        <taxon>Metazoa</taxon>
        <taxon>Hemichordata</taxon>
        <taxon>Enteropneusta</taxon>
        <taxon>Harrimaniidae</taxon>
        <taxon>Saccoglossus</taxon>
    </lineage>
</organism>
<feature type="compositionally biased region" description="Polar residues" evidence="1">
    <location>
        <begin position="29"/>
        <end position="40"/>
    </location>
</feature>
<dbReference type="GeneID" id="102807230"/>
<feature type="region of interest" description="Disordered" evidence="1">
    <location>
        <begin position="29"/>
        <end position="74"/>
    </location>
</feature>
<evidence type="ECO:0000256" key="1">
    <source>
        <dbReference type="SAM" id="MobiDB-lite"/>
    </source>
</evidence>
<protein>
    <submittedName>
        <fullName evidence="3">Uncharacterized protein DDB_G0286299-like</fullName>
    </submittedName>
</protein>
<evidence type="ECO:0000313" key="3">
    <source>
        <dbReference type="RefSeq" id="XP_006818518.1"/>
    </source>
</evidence>
<name>A0ABM0MES7_SACKO</name>
<feature type="compositionally biased region" description="Polar residues" evidence="1">
    <location>
        <begin position="59"/>
        <end position="71"/>
    </location>
</feature>
<accession>A0ABM0MES7</accession>
<feature type="compositionally biased region" description="Low complexity" evidence="1">
    <location>
        <begin position="207"/>
        <end position="216"/>
    </location>
</feature>
<evidence type="ECO:0000313" key="2">
    <source>
        <dbReference type="Proteomes" id="UP000694865"/>
    </source>
</evidence>
<proteinExistence type="predicted"/>
<dbReference type="Proteomes" id="UP000694865">
    <property type="component" value="Unplaced"/>
</dbReference>
<gene>
    <name evidence="3" type="primary">LOC102807230</name>
</gene>
<keyword evidence="2" id="KW-1185">Reference proteome</keyword>
<reference evidence="3" key="1">
    <citation type="submission" date="2025-08" db="UniProtKB">
        <authorList>
            <consortium name="RefSeq"/>
        </authorList>
    </citation>
    <scope>IDENTIFICATION</scope>
    <source>
        <tissue evidence="3">Testes</tissue>
    </source>
</reference>